<dbReference type="Proteomes" id="UP000807850">
    <property type="component" value="Unassembled WGS sequence"/>
</dbReference>
<proteinExistence type="predicted"/>
<reference evidence="1" key="1">
    <citation type="submission" date="2020-07" db="EMBL/GenBank/DDBJ databases">
        <title>Huge and variable diversity of episymbiotic CPR bacteria and DPANN archaea in groundwater ecosystems.</title>
        <authorList>
            <person name="He C.Y."/>
            <person name="Keren R."/>
            <person name="Whittaker M."/>
            <person name="Farag I.F."/>
            <person name="Doudna J."/>
            <person name="Cate J.H.D."/>
            <person name="Banfield J.F."/>
        </authorList>
    </citation>
    <scope>NUCLEOTIDE SEQUENCE</scope>
    <source>
        <strain evidence="1">NC_groundwater_928_Pr1_S-0.2um_72_17</strain>
    </source>
</reference>
<feature type="non-terminal residue" evidence="1">
    <location>
        <position position="64"/>
    </location>
</feature>
<organism evidence="1 2">
    <name type="scientific">Eiseniibacteriota bacterium</name>
    <dbReference type="NCBI Taxonomy" id="2212470"/>
    <lineage>
        <taxon>Bacteria</taxon>
        <taxon>Candidatus Eiseniibacteriota</taxon>
    </lineage>
</organism>
<comment type="caution">
    <text evidence="1">The sequence shown here is derived from an EMBL/GenBank/DDBJ whole genome shotgun (WGS) entry which is preliminary data.</text>
</comment>
<dbReference type="EMBL" id="JACQAY010000049">
    <property type="protein sequence ID" value="MBI3538959.1"/>
    <property type="molecule type" value="Genomic_DNA"/>
</dbReference>
<dbReference type="AlphaFoldDB" id="A0A9D6QNH8"/>
<sequence length="64" mass="7426">MSIGLEKIASDLVPADRHMDGEPRRFRARLELWEDLLTLLVDPESAKVEDRAARRLVLSRLLER</sequence>
<gene>
    <name evidence="1" type="ORF">HY076_01640</name>
</gene>
<name>A0A9D6QNH8_UNCEI</name>
<protein>
    <submittedName>
        <fullName evidence="1">Uncharacterized protein</fullName>
    </submittedName>
</protein>
<accession>A0A9D6QNH8</accession>
<evidence type="ECO:0000313" key="2">
    <source>
        <dbReference type="Proteomes" id="UP000807850"/>
    </source>
</evidence>
<evidence type="ECO:0000313" key="1">
    <source>
        <dbReference type="EMBL" id="MBI3538959.1"/>
    </source>
</evidence>